<dbReference type="AlphaFoldDB" id="A0A6J8EHY0"/>
<dbReference type="Gene3D" id="3.10.100.10">
    <property type="entry name" value="Mannose-Binding Protein A, subunit A"/>
    <property type="match status" value="1"/>
</dbReference>
<accession>A0A6J8EHY0</accession>
<gene>
    <name evidence="5" type="ORF">MCOR_52261</name>
</gene>
<dbReference type="PROSITE" id="PS50041">
    <property type="entry name" value="C_TYPE_LECTIN_2"/>
    <property type="match status" value="1"/>
</dbReference>
<dbReference type="GO" id="GO:0003677">
    <property type="term" value="F:DNA binding"/>
    <property type="evidence" value="ECO:0007669"/>
    <property type="project" value="UniProtKB-KW"/>
</dbReference>
<dbReference type="EMBL" id="CACVKT020009064">
    <property type="protein sequence ID" value="CAC5419988.1"/>
    <property type="molecule type" value="Genomic_DNA"/>
</dbReference>
<dbReference type="Gene3D" id="1.10.150.130">
    <property type="match status" value="1"/>
</dbReference>
<evidence type="ECO:0000256" key="1">
    <source>
        <dbReference type="ARBA" id="ARBA00023125"/>
    </source>
</evidence>
<protein>
    <recommendedName>
        <fullName evidence="4">C-type lectin domain-containing protein</fullName>
    </recommendedName>
</protein>
<evidence type="ECO:0000259" key="4">
    <source>
        <dbReference type="PROSITE" id="PS50041"/>
    </source>
</evidence>
<keyword evidence="3" id="KW-1133">Transmembrane helix</keyword>
<feature type="transmembrane region" description="Helical" evidence="3">
    <location>
        <begin position="150"/>
        <end position="172"/>
    </location>
</feature>
<dbReference type="InterPro" id="IPR010998">
    <property type="entry name" value="Integrase_recombinase_N"/>
</dbReference>
<evidence type="ECO:0000313" key="5">
    <source>
        <dbReference type="EMBL" id="CAC5419988.1"/>
    </source>
</evidence>
<dbReference type="CDD" id="cd00037">
    <property type="entry name" value="CLECT"/>
    <property type="match status" value="1"/>
</dbReference>
<keyword evidence="3" id="KW-0472">Membrane</keyword>
<keyword evidence="1" id="KW-0238">DNA-binding</keyword>
<dbReference type="Pfam" id="PF00059">
    <property type="entry name" value="Lectin_C"/>
    <property type="match status" value="1"/>
</dbReference>
<keyword evidence="6" id="KW-1185">Reference proteome</keyword>
<dbReference type="InterPro" id="IPR016187">
    <property type="entry name" value="CTDL_fold"/>
</dbReference>
<reference evidence="5 6" key="1">
    <citation type="submission" date="2020-06" db="EMBL/GenBank/DDBJ databases">
        <authorList>
            <person name="Li R."/>
            <person name="Bekaert M."/>
        </authorList>
    </citation>
    <scope>NUCLEOTIDE SEQUENCE [LARGE SCALE GENOMIC DNA]</scope>
    <source>
        <strain evidence="6">wild</strain>
    </source>
</reference>
<dbReference type="SUPFAM" id="SSF47823">
    <property type="entry name" value="lambda integrase-like, N-terminal domain"/>
    <property type="match status" value="1"/>
</dbReference>
<feature type="domain" description="C-type lectin" evidence="4">
    <location>
        <begin position="286"/>
        <end position="396"/>
    </location>
</feature>
<dbReference type="SUPFAM" id="SSF56436">
    <property type="entry name" value="C-type lectin-like"/>
    <property type="match status" value="1"/>
</dbReference>
<dbReference type="PANTHER" id="PTHR22803">
    <property type="entry name" value="MANNOSE, PHOSPHOLIPASE, LECTIN RECEPTOR RELATED"/>
    <property type="match status" value="1"/>
</dbReference>
<sequence>MRKKKSHFQSNVHTQHYFQFASSYNAKLLNFKEKGVGEKSSRPRQLQSSAPKVKSTETAGKKTKPAKRKDTRDSKSFKRKDLQVLRRDMFLTRISAFAKGTLVNFKTQWRAYLLFCYYFHLEPFDINVELLCTYSEFLSRSFRSAQSIRNYLNGIKVLFLLLGLHVDVFSFYELKLTMKGLDRKLKHLPKQAFPITLEILGKFGEHLNLNTPLDATYWCLFLFALLLLSRKSNLVPVSTKKFDKNKQLCRGDVTVFQSLIIVPFKWTKTIQLDAVKTECHIGWLHYGYSCYLFSSTKMSWYDAASSCREHGARLAEIETQAEDRYIGNIAATLKSCARDDVIEGTFEWSSGTPFIYTNWHPGEPNDGGVGRSEDCVFTDGGWTDQSCDVTNNYICEKEYPETIATDAPVVGK</sequence>
<dbReference type="InterPro" id="IPR001304">
    <property type="entry name" value="C-type_lectin-like"/>
</dbReference>
<evidence type="ECO:0000256" key="2">
    <source>
        <dbReference type="SAM" id="MobiDB-lite"/>
    </source>
</evidence>
<organism evidence="5 6">
    <name type="scientific">Mytilus coruscus</name>
    <name type="common">Sea mussel</name>
    <dbReference type="NCBI Taxonomy" id="42192"/>
    <lineage>
        <taxon>Eukaryota</taxon>
        <taxon>Metazoa</taxon>
        <taxon>Spiralia</taxon>
        <taxon>Lophotrochozoa</taxon>
        <taxon>Mollusca</taxon>
        <taxon>Bivalvia</taxon>
        <taxon>Autobranchia</taxon>
        <taxon>Pteriomorphia</taxon>
        <taxon>Mytilida</taxon>
        <taxon>Mytiloidea</taxon>
        <taxon>Mytilidae</taxon>
        <taxon>Mytilinae</taxon>
        <taxon>Mytilus</taxon>
    </lineage>
</organism>
<evidence type="ECO:0000256" key="3">
    <source>
        <dbReference type="SAM" id="Phobius"/>
    </source>
</evidence>
<feature type="region of interest" description="Disordered" evidence="2">
    <location>
        <begin position="35"/>
        <end position="75"/>
    </location>
</feature>
<dbReference type="InterPro" id="IPR050111">
    <property type="entry name" value="C-type_lectin/snaclec_domain"/>
</dbReference>
<dbReference type="OrthoDB" id="6148145at2759"/>
<proteinExistence type="predicted"/>
<dbReference type="InterPro" id="IPR016186">
    <property type="entry name" value="C-type_lectin-like/link_sf"/>
</dbReference>
<dbReference type="Proteomes" id="UP000507470">
    <property type="component" value="Unassembled WGS sequence"/>
</dbReference>
<evidence type="ECO:0000313" key="6">
    <source>
        <dbReference type="Proteomes" id="UP000507470"/>
    </source>
</evidence>
<name>A0A6J8EHY0_MYTCO</name>
<keyword evidence="3" id="KW-0812">Transmembrane</keyword>
<dbReference type="SMART" id="SM00034">
    <property type="entry name" value="CLECT"/>
    <property type="match status" value="1"/>
</dbReference>